<sequence>MRIEKCSFCSSNVYPGHGIQFVRNDSTVFKFCRSKCNKLFKKKKNPRKLAWTKTSRRLRGKELTSDLTLAAEARRNEPLKYERAVWKETVQQMKEISEIKHKRYTQLITNALKPGKVVKTKGLINKARTKMHLVHAPVAEGEYETQSQKLKKKNATVGMERMETN</sequence>
<organism evidence="1 2">
    <name type="scientific">Rhabditophanes sp. KR3021</name>
    <dbReference type="NCBI Taxonomy" id="114890"/>
    <lineage>
        <taxon>Eukaryota</taxon>
        <taxon>Metazoa</taxon>
        <taxon>Ecdysozoa</taxon>
        <taxon>Nematoda</taxon>
        <taxon>Chromadorea</taxon>
        <taxon>Rhabditida</taxon>
        <taxon>Tylenchina</taxon>
        <taxon>Panagrolaimomorpha</taxon>
        <taxon>Strongyloidoidea</taxon>
        <taxon>Alloionematidae</taxon>
        <taxon>Rhabditophanes</taxon>
    </lineage>
</organism>
<reference evidence="2" key="1">
    <citation type="submission" date="2016-11" db="UniProtKB">
        <authorList>
            <consortium name="WormBaseParasite"/>
        </authorList>
    </citation>
    <scope>IDENTIFICATION</scope>
    <source>
        <strain evidence="2">KR3021</strain>
    </source>
</reference>
<evidence type="ECO:0000313" key="2">
    <source>
        <dbReference type="WBParaSite" id="RSKR_0000285200.1"/>
    </source>
</evidence>
<accession>A0AC35TQ70</accession>
<protein>
    <submittedName>
        <fullName evidence="2">TRASH domain-containing protein</fullName>
    </submittedName>
</protein>
<name>A0AC35TQ70_9BILA</name>
<dbReference type="Proteomes" id="UP000095286">
    <property type="component" value="Unplaced"/>
</dbReference>
<evidence type="ECO:0000313" key="1">
    <source>
        <dbReference type="Proteomes" id="UP000095286"/>
    </source>
</evidence>
<dbReference type="WBParaSite" id="RSKR_0000285200.1">
    <property type="protein sequence ID" value="RSKR_0000285200.1"/>
    <property type="gene ID" value="RSKR_0000285200"/>
</dbReference>
<proteinExistence type="predicted"/>